<evidence type="ECO:0008006" key="10">
    <source>
        <dbReference type="Google" id="ProtNLM"/>
    </source>
</evidence>
<comment type="subcellular location">
    <subcellularLocation>
        <location evidence="1">Membrane</location>
        <topology evidence="1">Single-pass membrane protein</topology>
    </subcellularLocation>
</comment>
<evidence type="ECO:0000256" key="5">
    <source>
        <dbReference type="SAM" id="MobiDB-lite"/>
    </source>
</evidence>
<evidence type="ECO:0000256" key="6">
    <source>
        <dbReference type="SAM" id="Phobius"/>
    </source>
</evidence>
<keyword evidence="4 6" id="KW-0472">Membrane</keyword>
<keyword evidence="7" id="KW-0732">Signal</keyword>
<feature type="compositionally biased region" description="Polar residues" evidence="5">
    <location>
        <begin position="418"/>
        <end position="443"/>
    </location>
</feature>
<evidence type="ECO:0000256" key="2">
    <source>
        <dbReference type="ARBA" id="ARBA00022692"/>
    </source>
</evidence>
<feature type="region of interest" description="Disordered" evidence="5">
    <location>
        <begin position="404"/>
        <end position="451"/>
    </location>
</feature>
<feature type="region of interest" description="Disordered" evidence="5">
    <location>
        <begin position="473"/>
        <end position="506"/>
    </location>
</feature>
<dbReference type="EMBL" id="CAJMXA010003549">
    <property type="protein sequence ID" value="CAE6502396.1"/>
    <property type="molecule type" value="Genomic_DNA"/>
</dbReference>
<comment type="caution">
    <text evidence="8">The sequence shown here is derived from an EMBL/GenBank/DDBJ whole genome shotgun (WGS) entry which is preliminary data.</text>
</comment>
<evidence type="ECO:0000313" key="8">
    <source>
        <dbReference type="EMBL" id="CAE6502396.1"/>
    </source>
</evidence>
<evidence type="ECO:0000256" key="4">
    <source>
        <dbReference type="ARBA" id="ARBA00023136"/>
    </source>
</evidence>
<organism evidence="8 9">
    <name type="scientific">Rhizoctonia solani</name>
    <dbReference type="NCBI Taxonomy" id="456999"/>
    <lineage>
        <taxon>Eukaryota</taxon>
        <taxon>Fungi</taxon>
        <taxon>Dikarya</taxon>
        <taxon>Basidiomycota</taxon>
        <taxon>Agaricomycotina</taxon>
        <taxon>Agaricomycetes</taxon>
        <taxon>Cantharellales</taxon>
        <taxon>Ceratobasidiaceae</taxon>
        <taxon>Rhizoctonia</taxon>
    </lineage>
</organism>
<dbReference type="InterPro" id="IPR051694">
    <property type="entry name" value="Immunoregulatory_rcpt-like"/>
</dbReference>
<name>A0A8H3CY43_9AGAM</name>
<dbReference type="PANTHER" id="PTHR15549">
    <property type="entry name" value="PAIRED IMMUNOGLOBULIN-LIKE TYPE 2 RECEPTOR"/>
    <property type="match status" value="1"/>
</dbReference>
<accession>A0A8H3CY43</accession>
<dbReference type="AlphaFoldDB" id="A0A8H3CY43"/>
<feature type="signal peptide" evidence="7">
    <location>
        <begin position="1"/>
        <end position="18"/>
    </location>
</feature>
<protein>
    <recommendedName>
        <fullName evidence="10">Alphaherpesvirus glycoprotein E domain protein</fullName>
    </recommendedName>
</protein>
<keyword evidence="3 6" id="KW-1133">Transmembrane helix</keyword>
<feature type="transmembrane region" description="Helical" evidence="6">
    <location>
        <begin position="268"/>
        <end position="290"/>
    </location>
</feature>
<proteinExistence type="predicted"/>
<gene>
    <name evidence="8" type="ORF">RDB_LOCUS114244</name>
</gene>
<evidence type="ECO:0000313" key="9">
    <source>
        <dbReference type="Proteomes" id="UP000663853"/>
    </source>
</evidence>
<evidence type="ECO:0000256" key="3">
    <source>
        <dbReference type="ARBA" id="ARBA00022989"/>
    </source>
</evidence>
<keyword evidence="2 6" id="KW-0812">Transmembrane</keyword>
<dbReference type="PANTHER" id="PTHR15549:SF30">
    <property type="entry name" value="MID2 DOMAIN-CONTAINING PROTEIN"/>
    <property type="match status" value="1"/>
</dbReference>
<dbReference type="GO" id="GO:0071944">
    <property type="term" value="C:cell periphery"/>
    <property type="evidence" value="ECO:0007669"/>
    <property type="project" value="UniProtKB-ARBA"/>
</dbReference>
<evidence type="ECO:0000256" key="1">
    <source>
        <dbReference type="ARBA" id="ARBA00004167"/>
    </source>
</evidence>
<reference evidence="8" key="1">
    <citation type="submission" date="2021-01" db="EMBL/GenBank/DDBJ databases">
        <authorList>
            <person name="Kaushik A."/>
        </authorList>
    </citation>
    <scope>NUCLEOTIDE SEQUENCE</scope>
    <source>
        <strain evidence="8">AG6-10EEA</strain>
    </source>
</reference>
<sequence length="506" mass="53141">MIPRHFSVLLALSALCHAWRANFSESTQCGTGTVTWSATAAESIGPPFVVRMAAFGLAPLIFNLPASAWSDSSRTGSYSYTVPWPAGTQFLSVMDDGFGSGTGGISGIQTVTPSSNSTCINSTITEPSRVFDIYSSFVQCSTVSMNWTEPATSQTRITGLVPNGIAFQLDSPLTGSKSTTWDLNIEAGTAFVLIYGGASGNGMTSPLLQSLGSSITGCLASGAYPSATAPQTGVAQVTVTGTPIPWATPSASSPEPSESNSRSNLGPILGAVFGVLALLGVLGVGVCVTLRRRRHKQVVPQTPGLAKEVDLDAENLQSTQQFNRNHFGAGPYHPEGAVILPFVLPSNMFQQGLSSINPPKLSVTTGPHGPINLLFFSTSSLIPPIVRKLITPLLIYSGFVENAASNPPRKGARHETSGDTVNAGDSSQVYGTTSTSASQSTPGFRSDDEPMIIRHEDAGAIIPARTREVIELPPGYDQLPRSLPLTQTPQEARPHPTPSQKLTVSN</sequence>
<dbReference type="GO" id="GO:0016020">
    <property type="term" value="C:membrane"/>
    <property type="evidence" value="ECO:0007669"/>
    <property type="project" value="UniProtKB-SubCell"/>
</dbReference>
<feature type="chain" id="PRO_5034472931" description="Alphaherpesvirus glycoprotein E domain protein" evidence="7">
    <location>
        <begin position="19"/>
        <end position="506"/>
    </location>
</feature>
<evidence type="ECO:0000256" key="7">
    <source>
        <dbReference type="SAM" id="SignalP"/>
    </source>
</evidence>
<dbReference type="Proteomes" id="UP000663853">
    <property type="component" value="Unassembled WGS sequence"/>
</dbReference>